<organism evidence="1">
    <name type="scientific">Hemiselmis andersenii</name>
    <name type="common">Cryptophyte alga</name>
    <dbReference type="NCBI Taxonomy" id="464988"/>
    <lineage>
        <taxon>Eukaryota</taxon>
        <taxon>Cryptophyceae</taxon>
        <taxon>Cryptomonadales</taxon>
        <taxon>Hemiselmidaceae</taxon>
        <taxon>Hemiselmis</taxon>
    </lineage>
</organism>
<accession>A0A6U4JKY3</accession>
<evidence type="ECO:0000313" key="1">
    <source>
        <dbReference type="EMBL" id="CAD8756199.1"/>
    </source>
</evidence>
<dbReference type="EMBL" id="HBFX01010281">
    <property type="protein sequence ID" value="CAD8951572.1"/>
    <property type="molecule type" value="Transcribed_RNA"/>
</dbReference>
<proteinExistence type="predicted"/>
<name>A0A6U4JKY3_HEMAN</name>
<sequence length="103" mass="12008">MGGSAHGDKTRPRADLTDDELRELCVVAVRQHRDEMRLWASLRVGLVNHLGHEFSQDLEVWVATFYANKKKIPLDSDVEEFAKELMERKRKGQFGILRFAKRR</sequence>
<gene>
    <name evidence="2" type="ORF">HAND00432_LOCUS6107</name>
    <name evidence="1" type="ORF">HAND1043_LOCUS22708</name>
</gene>
<evidence type="ECO:0000313" key="2">
    <source>
        <dbReference type="EMBL" id="CAD8951572.1"/>
    </source>
</evidence>
<dbReference type="EMBL" id="HBFK01037514">
    <property type="protein sequence ID" value="CAD8756199.1"/>
    <property type="molecule type" value="Transcribed_RNA"/>
</dbReference>
<protein>
    <submittedName>
        <fullName evidence="1">Uncharacterized protein</fullName>
    </submittedName>
</protein>
<reference evidence="1" key="1">
    <citation type="submission" date="2021-01" db="EMBL/GenBank/DDBJ databases">
        <authorList>
            <person name="Corre E."/>
            <person name="Pelletier E."/>
            <person name="Niang G."/>
            <person name="Scheremetjew M."/>
            <person name="Finn R."/>
            <person name="Kale V."/>
            <person name="Holt S."/>
            <person name="Cochrane G."/>
            <person name="Meng A."/>
            <person name="Brown T."/>
            <person name="Cohen L."/>
        </authorList>
    </citation>
    <scope>NUCLEOTIDE SEQUENCE</scope>
    <source>
        <strain evidence="1">CCMP441</strain>
        <strain evidence="2">CCMP644</strain>
    </source>
</reference>
<dbReference type="AlphaFoldDB" id="A0A6U4JKY3"/>